<keyword evidence="3" id="KW-1185">Reference proteome</keyword>
<gene>
    <name evidence="2" type="ORF">OESDEN_18855</name>
</gene>
<evidence type="ECO:0000313" key="3">
    <source>
        <dbReference type="Proteomes" id="UP000053660"/>
    </source>
</evidence>
<dbReference type="EMBL" id="KN589527">
    <property type="protein sequence ID" value="KHJ81459.1"/>
    <property type="molecule type" value="Genomic_DNA"/>
</dbReference>
<feature type="region of interest" description="Disordered" evidence="1">
    <location>
        <begin position="1"/>
        <end position="30"/>
    </location>
</feature>
<reference evidence="2 3" key="1">
    <citation type="submission" date="2014-03" db="EMBL/GenBank/DDBJ databases">
        <title>Draft genome of the hookworm Oesophagostomum dentatum.</title>
        <authorList>
            <person name="Mitreva M."/>
        </authorList>
    </citation>
    <scope>NUCLEOTIDE SEQUENCE [LARGE SCALE GENOMIC DNA]</scope>
    <source>
        <strain evidence="2 3">OD-Hann</strain>
    </source>
</reference>
<evidence type="ECO:0000313" key="2">
    <source>
        <dbReference type="EMBL" id="KHJ81459.1"/>
    </source>
</evidence>
<evidence type="ECO:0000256" key="1">
    <source>
        <dbReference type="SAM" id="MobiDB-lite"/>
    </source>
</evidence>
<name>A0A0B1S945_OESDE</name>
<proteinExistence type="predicted"/>
<dbReference type="AlphaFoldDB" id="A0A0B1S945"/>
<accession>A0A0B1S945</accession>
<sequence>MDRSPPTYHPKCYEGERKAISGKSANTENG</sequence>
<organism evidence="2 3">
    <name type="scientific">Oesophagostomum dentatum</name>
    <name type="common">Nodular worm</name>
    <dbReference type="NCBI Taxonomy" id="61180"/>
    <lineage>
        <taxon>Eukaryota</taxon>
        <taxon>Metazoa</taxon>
        <taxon>Ecdysozoa</taxon>
        <taxon>Nematoda</taxon>
        <taxon>Chromadorea</taxon>
        <taxon>Rhabditida</taxon>
        <taxon>Rhabditina</taxon>
        <taxon>Rhabditomorpha</taxon>
        <taxon>Strongyloidea</taxon>
        <taxon>Strongylidae</taxon>
        <taxon>Oesophagostomum</taxon>
    </lineage>
</organism>
<dbReference type="Proteomes" id="UP000053660">
    <property type="component" value="Unassembled WGS sequence"/>
</dbReference>
<protein>
    <submittedName>
        <fullName evidence="2">Uncharacterized protein</fullName>
    </submittedName>
</protein>